<name>A0ACB8D3R2_DERSI</name>
<reference evidence="1" key="1">
    <citation type="submission" date="2020-05" db="EMBL/GenBank/DDBJ databases">
        <title>Large-scale comparative analyses of tick genomes elucidate their genetic diversity and vector capacities.</title>
        <authorList>
            <person name="Jia N."/>
            <person name="Wang J."/>
            <person name="Shi W."/>
            <person name="Du L."/>
            <person name="Sun Y."/>
            <person name="Zhan W."/>
            <person name="Jiang J."/>
            <person name="Wang Q."/>
            <person name="Zhang B."/>
            <person name="Ji P."/>
            <person name="Sakyi L.B."/>
            <person name="Cui X."/>
            <person name="Yuan T."/>
            <person name="Jiang B."/>
            <person name="Yang W."/>
            <person name="Lam T.T.-Y."/>
            <person name="Chang Q."/>
            <person name="Ding S."/>
            <person name="Wang X."/>
            <person name="Zhu J."/>
            <person name="Ruan X."/>
            <person name="Zhao L."/>
            <person name="Wei J."/>
            <person name="Que T."/>
            <person name="Du C."/>
            <person name="Cheng J."/>
            <person name="Dai P."/>
            <person name="Han X."/>
            <person name="Huang E."/>
            <person name="Gao Y."/>
            <person name="Liu J."/>
            <person name="Shao H."/>
            <person name="Ye R."/>
            <person name="Li L."/>
            <person name="Wei W."/>
            <person name="Wang X."/>
            <person name="Wang C."/>
            <person name="Yang T."/>
            <person name="Huo Q."/>
            <person name="Li W."/>
            <person name="Guo W."/>
            <person name="Chen H."/>
            <person name="Zhou L."/>
            <person name="Ni X."/>
            <person name="Tian J."/>
            <person name="Zhou Y."/>
            <person name="Sheng Y."/>
            <person name="Liu T."/>
            <person name="Pan Y."/>
            <person name="Xia L."/>
            <person name="Li J."/>
            <person name="Zhao F."/>
            <person name="Cao W."/>
        </authorList>
    </citation>
    <scope>NUCLEOTIDE SEQUENCE</scope>
    <source>
        <strain evidence="1">Dsil-2018</strain>
    </source>
</reference>
<gene>
    <name evidence="1" type="ORF">HPB49_008021</name>
</gene>
<evidence type="ECO:0000313" key="1">
    <source>
        <dbReference type="EMBL" id="KAH7959072.1"/>
    </source>
</evidence>
<dbReference type="EMBL" id="CM023472">
    <property type="protein sequence ID" value="KAH7959072.1"/>
    <property type="molecule type" value="Genomic_DNA"/>
</dbReference>
<dbReference type="Proteomes" id="UP000821865">
    <property type="component" value="Chromosome 3"/>
</dbReference>
<organism evidence="1 2">
    <name type="scientific">Dermacentor silvarum</name>
    <name type="common">Tick</name>
    <dbReference type="NCBI Taxonomy" id="543639"/>
    <lineage>
        <taxon>Eukaryota</taxon>
        <taxon>Metazoa</taxon>
        <taxon>Ecdysozoa</taxon>
        <taxon>Arthropoda</taxon>
        <taxon>Chelicerata</taxon>
        <taxon>Arachnida</taxon>
        <taxon>Acari</taxon>
        <taxon>Parasitiformes</taxon>
        <taxon>Ixodida</taxon>
        <taxon>Ixodoidea</taxon>
        <taxon>Ixodidae</taxon>
        <taxon>Rhipicephalinae</taxon>
        <taxon>Dermacentor</taxon>
    </lineage>
</organism>
<protein>
    <submittedName>
        <fullName evidence="1">Uncharacterized protein</fullName>
    </submittedName>
</protein>
<evidence type="ECO:0000313" key="2">
    <source>
        <dbReference type="Proteomes" id="UP000821865"/>
    </source>
</evidence>
<keyword evidence="2" id="KW-1185">Reference proteome</keyword>
<comment type="caution">
    <text evidence="1">The sequence shown here is derived from an EMBL/GenBank/DDBJ whole genome shotgun (WGS) entry which is preliminary data.</text>
</comment>
<accession>A0ACB8D3R2</accession>
<proteinExistence type="predicted"/>
<sequence length="148" mass="16598">MKEHGRKRDVTGATRGRRRSRAAPLPKNDMKIIIRPKPAYEVARAIQRASGDPETCRGDKFLVRFRNGSNIIIASTPHEQVAEKILIITALELKSTRHLVNTYISTQEGYLKGVVHGIERETPEEELLNNLRVRTQGVTIPGAHATKI</sequence>